<protein>
    <submittedName>
        <fullName evidence="3">Uncharacterized protein (TIGR02246 family)</fullName>
    </submittedName>
</protein>
<name>A0ABU2AEL0_9BURK</name>
<proteinExistence type="predicted"/>
<dbReference type="InterPro" id="IPR011944">
    <property type="entry name" value="Steroid_delta5-4_isomerase"/>
</dbReference>
<feature type="domain" description="DUF4440" evidence="2">
    <location>
        <begin position="35"/>
        <end position="134"/>
    </location>
</feature>
<evidence type="ECO:0000256" key="1">
    <source>
        <dbReference type="SAM" id="SignalP"/>
    </source>
</evidence>
<accession>A0ABU2AEL0</accession>
<comment type="caution">
    <text evidence="3">The sequence shown here is derived from an EMBL/GenBank/DDBJ whole genome shotgun (WGS) entry which is preliminary data.</text>
</comment>
<dbReference type="Gene3D" id="3.10.450.50">
    <property type="match status" value="1"/>
</dbReference>
<dbReference type="NCBIfam" id="TIGR02246">
    <property type="entry name" value="SgcJ/EcaC family oxidoreductase"/>
    <property type="match status" value="1"/>
</dbReference>
<dbReference type="Proteomes" id="UP001180825">
    <property type="component" value="Unassembled WGS sequence"/>
</dbReference>
<gene>
    <name evidence="3" type="ORF">J2X21_004203</name>
</gene>
<dbReference type="EMBL" id="JAVDXV010000009">
    <property type="protein sequence ID" value="MDR7335038.1"/>
    <property type="molecule type" value="Genomic_DNA"/>
</dbReference>
<sequence>MKHRVLAAAVLAVLCTASAWAQRLPTVSLPPDVDRVLQDYARAWQANDTAALAQLFTADGMALPSGQPPAQGADSIRKAYSQGAGSPLHLRPIAYGVSGDLAYVIGGWGGAADKPDFGKFTLVLRRQADGRWLIVSDMDNANAPQRPAPRPPGS</sequence>
<dbReference type="SUPFAM" id="SSF54427">
    <property type="entry name" value="NTF2-like"/>
    <property type="match status" value="1"/>
</dbReference>
<dbReference type="Pfam" id="PF14534">
    <property type="entry name" value="DUF4440"/>
    <property type="match status" value="1"/>
</dbReference>
<organism evidence="3 4">
    <name type="scientific">Roseateles asaccharophilus</name>
    <dbReference type="NCBI Taxonomy" id="582607"/>
    <lineage>
        <taxon>Bacteria</taxon>
        <taxon>Pseudomonadati</taxon>
        <taxon>Pseudomonadota</taxon>
        <taxon>Betaproteobacteria</taxon>
        <taxon>Burkholderiales</taxon>
        <taxon>Sphaerotilaceae</taxon>
        <taxon>Roseateles</taxon>
    </lineage>
</organism>
<evidence type="ECO:0000259" key="2">
    <source>
        <dbReference type="Pfam" id="PF14534"/>
    </source>
</evidence>
<dbReference type="InterPro" id="IPR027843">
    <property type="entry name" value="DUF4440"/>
</dbReference>
<reference evidence="3 4" key="1">
    <citation type="submission" date="2023-07" db="EMBL/GenBank/DDBJ databases">
        <title>Sorghum-associated microbial communities from plants grown in Nebraska, USA.</title>
        <authorList>
            <person name="Schachtman D."/>
        </authorList>
    </citation>
    <scope>NUCLEOTIDE SEQUENCE [LARGE SCALE GENOMIC DNA]</scope>
    <source>
        <strain evidence="3 4">BE316</strain>
    </source>
</reference>
<feature type="signal peptide" evidence="1">
    <location>
        <begin position="1"/>
        <end position="21"/>
    </location>
</feature>
<feature type="chain" id="PRO_5046628812" evidence="1">
    <location>
        <begin position="22"/>
        <end position="154"/>
    </location>
</feature>
<evidence type="ECO:0000313" key="3">
    <source>
        <dbReference type="EMBL" id="MDR7335038.1"/>
    </source>
</evidence>
<evidence type="ECO:0000313" key="4">
    <source>
        <dbReference type="Proteomes" id="UP001180825"/>
    </source>
</evidence>
<keyword evidence="1" id="KW-0732">Signal</keyword>
<dbReference type="InterPro" id="IPR032710">
    <property type="entry name" value="NTF2-like_dom_sf"/>
</dbReference>
<keyword evidence="4" id="KW-1185">Reference proteome</keyword>
<dbReference type="RefSeq" id="WP_310331854.1">
    <property type="nucleotide sequence ID" value="NZ_JAVDXV010000009.1"/>
</dbReference>